<organism evidence="1">
    <name type="scientific">marine sediment metagenome</name>
    <dbReference type="NCBI Taxonomy" id="412755"/>
    <lineage>
        <taxon>unclassified sequences</taxon>
        <taxon>metagenomes</taxon>
        <taxon>ecological metagenomes</taxon>
    </lineage>
</organism>
<evidence type="ECO:0000313" key="1">
    <source>
        <dbReference type="EMBL" id="GAH73174.1"/>
    </source>
</evidence>
<gene>
    <name evidence="1" type="ORF">S03H2_53327</name>
</gene>
<accession>X1J4A7</accession>
<name>X1J4A7_9ZZZZ</name>
<comment type="caution">
    <text evidence="1">The sequence shown here is derived from an EMBL/GenBank/DDBJ whole genome shotgun (WGS) entry which is preliminary data.</text>
</comment>
<sequence>MNIIGEIYIYKGNDGPAIENLEILDYNDKLFKKVITLMEEYKIVKFQNISWCTSLNLCGNTIYDDGYDWNKVHLIVKNKLKAIMEEHKIVKIDLWHVRNDWE</sequence>
<protein>
    <submittedName>
        <fullName evidence="1">Uncharacterized protein</fullName>
    </submittedName>
</protein>
<dbReference type="EMBL" id="BARU01033939">
    <property type="protein sequence ID" value="GAH73174.1"/>
    <property type="molecule type" value="Genomic_DNA"/>
</dbReference>
<dbReference type="AlphaFoldDB" id="X1J4A7"/>
<proteinExistence type="predicted"/>
<reference evidence="1" key="1">
    <citation type="journal article" date="2014" name="Front. Microbiol.">
        <title>High frequency of phylogenetically diverse reductive dehalogenase-homologous genes in deep subseafloor sedimentary metagenomes.</title>
        <authorList>
            <person name="Kawai M."/>
            <person name="Futagami T."/>
            <person name="Toyoda A."/>
            <person name="Takaki Y."/>
            <person name="Nishi S."/>
            <person name="Hori S."/>
            <person name="Arai W."/>
            <person name="Tsubouchi T."/>
            <person name="Morono Y."/>
            <person name="Uchiyama I."/>
            <person name="Ito T."/>
            <person name="Fujiyama A."/>
            <person name="Inagaki F."/>
            <person name="Takami H."/>
        </authorList>
    </citation>
    <scope>NUCLEOTIDE SEQUENCE</scope>
    <source>
        <strain evidence="1">Expedition CK06-06</strain>
    </source>
</reference>